<dbReference type="Pfam" id="PF03447">
    <property type="entry name" value="NAD_binding_3"/>
    <property type="match status" value="1"/>
</dbReference>
<comment type="cofactor">
    <cofactor evidence="1">
        <name>a metal cation</name>
        <dbReference type="ChEBI" id="CHEBI:25213"/>
    </cofactor>
</comment>
<dbReference type="UniPathway" id="UPA00051">
    <property type="reaction ID" value="UER00462"/>
</dbReference>
<dbReference type="InterPro" id="IPR001048">
    <property type="entry name" value="Asp/Glu/Uridylate_kinase"/>
</dbReference>
<accession>E4TSC2</accession>
<evidence type="ECO:0000256" key="26">
    <source>
        <dbReference type="ARBA" id="ARBA00048841"/>
    </source>
</evidence>
<dbReference type="FunFam" id="3.40.50.720:FF:000083">
    <property type="entry name" value="Bifunctional aspartokinase/homoserine dehydrogenase"/>
    <property type="match status" value="1"/>
</dbReference>
<evidence type="ECO:0000256" key="4">
    <source>
        <dbReference type="ARBA" id="ARBA00005056"/>
    </source>
</evidence>
<dbReference type="InterPro" id="IPR036393">
    <property type="entry name" value="AceGlu_kinase-like_sf"/>
</dbReference>
<comment type="pathway">
    <text evidence="2">Amino-acid biosynthesis; L-lysine biosynthesis via DAP pathway; (S)-tetrahydrodipicolinate from L-aspartate: step 1/4.</text>
</comment>
<evidence type="ECO:0000256" key="5">
    <source>
        <dbReference type="ARBA" id="ARBA00005062"/>
    </source>
</evidence>
<keyword evidence="10" id="KW-0028">Amino-acid biosynthesis</keyword>
<dbReference type="PANTHER" id="PTHR43070">
    <property type="match status" value="1"/>
</dbReference>
<evidence type="ECO:0000259" key="28">
    <source>
        <dbReference type="PROSITE" id="PS51671"/>
    </source>
</evidence>
<dbReference type="EMBL" id="CP002349">
    <property type="protein sequence ID" value="ADR22839.1"/>
    <property type="molecule type" value="Genomic_DNA"/>
</dbReference>
<evidence type="ECO:0000256" key="12">
    <source>
        <dbReference type="ARBA" id="ARBA00022697"/>
    </source>
</evidence>
<evidence type="ECO:0000256" key="9">
    <source>
        <dbReference type="ARBA" id="ARBA00011881"/>
    </source>
</evidence>
<evidence type="ECO:0000256" key="23">
    <source>
        <dbReference type="ARBA" id="ARBA00023268"/>
    </source>
</evidence>
<evidence type="ECO:0000256" key="19">
    <source>
        <dbReference type="ARBA" id="ARBA00023027"/>
    </source>
</evidence>
<evidence type="ECO:0000256" key="3">
    <source>
        <dbReference type="ARBA" id="ARBA00004986"/>
    </source>
</evidence>
<evidence type="ECO:0000256" key="24">
    <source>
        <dbReference type="ARBA" id="ARBA00044938"/>
    </source>
</evidence>
<dbReference type="GO" id="GO:0009090">
    <property type="term" value="P:homoserine biosynthetic process"/>
    <property type="evidence" value="ECO:0007669"/>
    <property type="project" value="UniProtKB-ARBA"/>
</dbReference>
<dbReference type="HOGENOM" id="CLU_009116_7_1_10"/>
<dbReference type="EC" id="2.7.2.4" evidence="29"/>
<proteinExistence type="inferred from homology"/>
<keyword evidence="12" id="KW-0791">Threonine biosynthesis</keyword>
<dbReference type="SUPFAM" id="SSF55021">
    <property type="entry name" value="ACT-like"/>
    <property type="match status" value="2"/>
</dbReference>
<dbReference type="Gene3D" id="3.30.2130.10">
    <property type="entry name" value="VC0802-like"/>
    <property type="match status" value="1"/>
</dbReference>
<dbReference type="InterPro" id="IPR005106">
    <property type="entry name" value="Asp/hSer_DH_NAD-bd"/>
</dbReference>
<evidence type="ECO:0000256" key="17">
    <source>
        <dbReference type="ARBA" id="ARBA00022857"/>
    </source>
</evidence>
<dbReference type="GO" id="GO:0009089">
    <property type="term" value="P:lysine biosynthetic process via diaminopimelate"/>
    <property type="evidence" value="ECO:0007669"/>
    <property type="project" value="UniProtKB-UniPathway"/>
</dbReference>
<dbReference type="eggNOG" id="COG0527">
    <property type="taxonomic scope" value="Bacteria"/>
</dbReference>
<feature type="domain" description="ACT" evidence="28">
    <location>
        <begin position="400"/>
        <end position="475"/>
    </location>
</feature>
<dbReference type="eggNOG" id="COG0460">
    <property type="taxonomic scope" value="Bacteria"/>
</dbReference>
<keyword evidence="19" id="KW-0520">NAD</keyword>
<keyword evidence="14" id="KW-0547">Nucleotide-binding</keyword>
<dbReference type="UniPathway" id="UPA00034">
    <property type="reaction ID" value="UER00015"/>
</dbReference>
<organism evidence="29 30">
    <name type="scientific">Marivirga tractuosa (strain ATCC 23168 / DSM 4126 / NBRC 15989 / NCIMB 1408 / VKM B-1430 / H-43)</name>
    <name type="common">Microscilla tractuosa</name>
    <name type="synonym">Flexibacter tractuosus</name>
    <dbReference type="NCBI Taxonomy" id="643867"/>
    <lineage>
        <taxon>Bacteria</taxon>
        <taxon>Pseudomonadati</taxon>
        <taxon>Bacteroidota</taxon>
        <taxon>Cytophagia</taxon>
        <taxon>Cytophagales</taxon>
        <taxon>Marivirgaceae</taxon>
        <taxon>Marivirga</taxon>
    </lineage>
</organism>
<keyword evidence="11 29" id="KW-0808">Transferase</keyword>
<dbReference type="InterPro" id="IPR041743">
    <property type="entry name" value="AK-HSDH_N"/>
</dbReference>
<dbReference type="GO" id="GO:0004072">
    <property type="term" value="F:aspartate kinase activity"/>
    <property type="evidence" value="ECO:0007669"/>
    <property type="project" value="UniProtKB-EC"/>
</dbReference>
<keyword evidence="13" id="KW-0479">Metal-binding</keyword>
<comment type="catalytic activity">
    <reaction evidence="26">
        <text>L-homoserine + NADP(+) = L-aspartate 4-semialdehyde + NADPH + H(+)</text>
        <dbReference type="Rhea" id="RHEA:15761"/>
        <dbReference type="ChEBI" id="CHEBI:15378"/>
        <dbReference type="ChEBI" id="CHEBI:57476"/>
        <dbReference type="ChEBI" id="CHEBI:57783"/>
        <dbReference type="ChEBI" id="CHEBI:58349"/>
        <dbReference type="ChEBI" id="CHEBI:537519"/>
        <dbReference type="EC" id="1.1.1.3"/>
    </reaction>
    <physiologicalReaction direction="right-to-left" evidence="26">
        <dbReference type="Rhea" id="RHEA:15763"/>
    </physiologicalReaction>
</comment>
<evidence type="ECO:0000256" key="16">
    <source>
        <dbReference type="ARBA" id="ARBA00022840"/>
    </source>
</evidence>
<keyword evidence="16" id="KW-0067">ATP-binding</keyword>
<comment type="catalytic activity">
    <reaction evidence="25">
        <text>L-aspartate + ATP = 4-phospho-L-aspartate + ADP</text>
        <dbReference type="Rhea" id="RHEA:23776"/>
        <dbReference type="ChEBI" id="CHEBI:29991"/>
        <dbReference type="ChEBI" id="CHEBI:30616"/>
        <dbReference type="ChEBI" id="CHEBI:57535"/>
        <dbReference type="ChEBI" id="CHEBI:456216"/>
        <dbReference type="EC" id="2.7.2.4"/>
    </reaction>
    <physiologicalReaction direction="left-to-right" evidence="25">
        <dbReference type="Rhea" id="RHEA:23777"/>
    </physiologicalReaction>
</comment>
<dbReference type="InterPro" id="IPR011147">
    <property type="entry name" value="Bifunc_Aspkin/hSer_DH"/>
</dbReference>
<dbReference type="Pfam" id="PF22468">
    <property type="entry name" value="ACT_9"/>
    <property type="match status" value="2"/>
</dbReference>
<evidence type="ECO:0000256" key="2">
    <source>
        <dbReference type="ARBA" id="ARBA00004766"/>
    </source>
</evidence>
<dbReference type="InterPro" id="IPR001342">
    <property type="entry name" value="HDH_cat"/>
</dbReference>
<evidence type="ECO:0000256" key="22">
    <source>
        <dbReference type="ARBA" id="ARBA00023167"/>
    </source>
</evidence>
<comment type="function">
    <text evidence="24">Bifunctional aspartate kinase and homoserine dehydrogenase that catalyzes the first and the third steps toward the synthesis of lysine, methionine and threonine from aspartate.</text>
</comment>
<dbReference type="CDD" id="cd04921">
    <property type="entry name" value="ACT_AKi-HSDH-ThrA-like_1"/>
    <property type="match status" value="1"/>
</dbReference>
<keyword evidence="22" id="KW-0486">Methionine biosynthesis</keyword>
<evidence type="ECO:0000256" key="10">
    <source>
        <dbReference type="ARBA" id="ARBA00022605"/>
    </source>
</evidence>
<dbReference type="UniPathway" id="UPA00050">
    <property type="reaction ID" value="UER00063"/>
</dbReference>
<evidence type="ECO:0000256" key="27">
    <source>
        <dbReference type="ARBA" id="ARBA00049031"/>
    </source>
</evidence>
<sequence length="818" mass="89931">MKVLKFGGTSLGSPDNIKKVKAIVTEKSQNSQVVIVASAFGGVTNHLLEISRLAEKGEDNYRSKLDELINRHLQAVQDLLGAKAQSGIMAKVRLVLNEVEDILKGVFLIQEVSNKTLDKVLGAGEVLSALIVNEFFQQAGLKSRLINPQDFIITDSEFGKANVDMALTEEKINSYFQKLDGDVLVCPGFVSRDSYGNSTTLGRGGSDYTAALIAAALDAPALEIWTDVSGMMTASPKYVKQAFAIPEINYEDAMELTHFGAKVLYPPSVHPVYKKGIPIYIKNTFEPNAQGTRIHEYAEPDSHSIKGISCIENIALFNLSGSSMVGIPYFSHRLFEALAQAKVSVILITQASSEHSICVAIDLEDMHKAKAAIENAFALEFREKMLDPLYVEIDLAIVALVSSQMKNQIGLSGKMFSVLGQNGINIKAIAQGSSEKNISAVIDKKQIKKALNTLHESFFLSDLKRVNLFIVGTGNVGETLIDQLHQQSEYLKEHNQIDLRISGIANSRKMLFDLNGIPFENAVEILMEKGKEMNLDGFLDEMKALNLRNSIFIDNTAHEVVADTYSDILSNSISVVTPNKIACTGKYEEYKNLKNLALKFRSHFRFETNVGAGLPVINTLDDLIKSGDEILGIQAVLSGSLNFIFNNYTGEGDSFADVVKQAQEEGFTEPDPRIDLSGVDVKRKILILLRESGFEMELNDIETIPFIPETCMQAENVENFFEAIEQEESHFRQLLEEANAEGKKLKYVATFQDGKANTGLEKIATDSPLYNLEGKDNIVLFNTKRYPEQPLVIKGAGAGAEVTASGIFGDIIRIANAL</sequence>
<protein>
    <submittedName>
        <fullName evidence="29">Aspartate kinase</fullName>
        <ecNumber evidence="29">1.1.1.3</ecNumber>
        <ecNumber evidence="29">2.7.2.4</ecNumber>
    </submittedName>
</protein>
<dbReference type="GO" id="GO:0004412">
    <property type="term" value="F:homoserine dehydrogenase activity"/>
    <property type="evidence" value="ECO:0007669"/>
    <property type="project" value="UniProtKB-EC"/>
</dbReference>
<comment type="pathway">
    <text evidence="5">Amino-acid biosynthesis; L-methionine biosynthesis via de novo pathway; L-homoserine from L-aspartate: step 3/3.</text>
</comment>
<dbReference type="Pfam" id="PF00696">
    <property type="entry name" value="AA_kinase"/>
    <property type="match status" value="1"/>
</dbReference>
<reference evidence="29 30" key="1">
    <citation type="journal article" date="2011" name="Stand. Genomic Sci.">
        <title>Complete genome sequence of Marivirga tractuosa type strain (H-43).</title>
        <authorList>
            <person name="Pagani I."/>
            <person name="Chertkov O."/>
            <person name="Lapidus A."/>
            <person name="Lucas S."/>
            <person name="Del Rio T.G."/>
            <person name="Tice H."/>
            <person name="Copeland A."/>
            <person name="Cheng J.F."/>
            <person name="Nolan M."/>
            <person name="Saunders E."/>
            <person name="Pitluck S."/>
            <person name="Held B."/>
            <person name="Goodwin L."/>
            <person name="Liolios K."/>
            <person name="Ovchinikova G."/>
            <person name="Ivanova N."/>
            <person name="Mavromatis K."/>
            <person name="Pati A."/>
            <person name="Chen A."/>
            <person name="Palaniappan K."/>
            <person name="Land M."/>
            <person name="Hauser L."/>
            <person name="Jeffries C.D."/>
            <person name="Detter J.C."/>
            <person name="Han C."/>
            <person name="Tapia R."/>
            <person name="Ngatchou-Djao O.D."/>
            <person name="Rohde M."/>
            <person name="Goker M."/>
            <person name="Spring S."/>
            <person name="Sikorski J."/>
            <person name="Woyke T."/>
            <person name="Bristow J."/>
            <person name="Eisen J.A."/>
            <person name="Markowitz V."/>
            <person name="Hugenholtz P."/>
            <person name="Klenk H.P."/>
            <person name="Kyrpides N.C."/>
        </authorList>
    </citation>
    <scope>NUCLEOTIDE SEQUENCE [LARGE SCALE GENOMIC DNA]</scope>
    <source>
        <strain evidence="30">ATCC 23168 / DSM 4126 / NBRC 15989 / NCIMB 1408 / VKM B-1430 / H-43</strain>
    </source>
</reference>
<dbReference type="SUPFAM" id="SSF55347">
    <property type="entry name" value="Glyceraldehyde-3-phosphate dehydrogenase-like, C-terminal domain"/>
    <property type="match status" value="1"/>
</dbReference>
<keyword evidence="21" id="KW-0457">Lysine biosynthesis</keyword>
<evidence type="ECO:0000256" key="6">
    <source>
        <dbReference type="ARBA" id="ARBA00005139"/>
    </source>
</evidence>
<dbReference type="CDD" id="cd04257">
    <property type="entry name" value="AAK_AK-HSDH"/>
    <property type="match status" value="1"/>
</dbReference>
<dbReference type="FunFam" id="3.30.2130.10:FF:000001">
    <property type="entry name" value="Bifunctional aspartokinase/homoserine dehydrogenase"/>
    <property type="match status" value="1"/>
</dbReference>
<dbReference type="Gene3D" id="3.40.1160.10">
    <property type="entry name" value="Acetylglutamate kinase-like"/>
    <property type="match status" value="1"/>
</dbReference>
<evidence type="ECO:0000256" key="18">
    <source>
        <dbReference type="ARBA" id="ARBA00023002"/>
    </source>
</evidence>
<dbReference type="SUPFAM" id="SSF53633">
    <property type="entry name" value="Carbamate kinase-like"/>
    <property type="match status" value="1"/>
</dbReference>
<dbReference type="OrthoDB" id="9799110at2"/>
<comment type="pathway">
    <text evidence="3">Amino-acid biosynthesis; L-methionine biosynthesis via de novo pathway; L-homoserine from L-aspartate: step 1/3.</text>
</comment>
<evidence type="ECO:0000256" key="8">
    <source>
        <dbReference type="ARBA" id="ARBA00010046"/>
    </source>
</evidence>
<keyword evidence="20" id="KW-0915">Sodium</keyword>
<comment type="pathway">
    <text evidence="4">Amino-acid biosynthesis; L-threonine biosynthesis; L-threonine from L-aspartate: step 3/5.</text>
</comment>
<dbReference type="GO" id="GO:0046872">
    <property type="term" value="F:metal ion binding"/>
    <property type="evidence" value="ECO:0007669"/>
    <property type="project" value="UniProtKB-KW"/>
</dbReference>
<keyword evidence="30" id="KW-1185">Reference proteome</keyword>
<evidence type="ECO:0000313" key="29">
    <source>
        <dbReference type="EMBL" id="ADR22839.1"/>
    </source>
</evidence>
<dbReference type="GO" id="GO:0050661">
    <property type="term" value="F:NADP binding"/>
    <property type="evidence" value="ECO:0007669"/>
    <property type="project" value="InterPro"/>
</dbReference>
<dbReference type="GO" id="GO:0005524">
    <property type="term" value="F:ATP binding"/>
    <property type="evidence" value="ECO:0007669"/>
    <property type="project" value="UniProtKB-KW"/>
</dbReference>
<evidence type="ECO:0000256" key="11">
    <source>
        <dbReference type="ARBA" id="ARBA00022679"/>
    </source>
</evidence>
<gene>
    <name evidence="29" type="ordered locus">Ftrac_2862</name>
</gene>
<keyword evidence="15 29" id="KW-0418">Kinase</keyword>
<dbReference type="PANTHER" id="PTHR43070:SF3">
    <property type="entry name" value="HOMOSERINE DEHYDROGENASE"/>
    <property type="match status" value="1"/>
</dbReference>
<dbReference type="Gene3D" id="3.30.360.10">
    <property type="entry name" value="Dihydrodipicolinate Reductase, domain 2"/>
    <property type="match status" value="1"/>
</dbReference>
<dbReference type="KEGG" id="mtt:Ftrac_2862"/>
<comment type="catalytic activity">
    <reaction evidence="27">
        <text>L-homoserine + NAD(+) = L-aspartate 4-semialdehyde + NADH + H(+)</text>
        <dbReference type="Rhea" id="RHEA:15757"/>
        <dbReference type="ChEBI" id="CHEBI:15378"/>
        <dbReference type="ChEBI" id="CHEBI:57476"/>
        <dbReference type="ChEBI" id="CHEBI:57540"/>
        <dbReference type="ChEBI" id="CHEBI:57945"/>
        <dbReference type="ChEBI" id="CHEBI:537519"/>
        <dbReference type="EC" id="1.1.1.3"/>
    </reaction>
    <physiologicalReaction direction="right-to-left" evidence="27">
        <dbReference type="Rhea" id="RHEA:15759"/>
    </physiologicalReaction>
</comment>
<dbReference type="InterPro" id="IPR042199">
    <property type="entry name" value="AsparK_Bifunc_asparK/hSer_DH"/>
</dbReference>
<dbReference type="GO" id="GO:0009088">
    <property type="term" value="P:threonine biosynthetic process"/>
    <property type="evidence" value="ECO:0007669"/>
    <property type="project" value="UniProtKB-UniPathway"/>
</dbReference>
<dbReference type="FunFam" id="3.30.360.10:FF:000006">
    <property type="entry name" value="Bifunctional aspartokinase/homoserine dehydrogenase"/>
    <property type="match status" value="1"/>
</dbReference>
<dbReference type="InterPro" id="IPR001341">
    <property type="entry name" value="Asp_kinase"/>
</dbReference>
<dbReference type="InterPro" id="IPR036291">
    <property type="entry name" value="NAD(P)-bd_dom_sf"/>
</dbReference>
<evidence type="ECO:0000256" key="15">
    <source>
        <dbReference type="ARBA" id="ARBA00022777"/>
    </source>
</evidence>
<keyword evidence="23" id="KW-0511">Multifunctional enzyme</keyword>
<keyword evidence="18 29" id="KW-0560">Oxidoreductase</keyword>
<dbReference type="AlphaFoldDB" id="E4TSC2"/>
<dbReference type="EC" id="1.1.1.3" evidence="29"/>
<comment type="similarity">
    <text evidence="7">In the C-terminal section; belongs to the homoserine dehydrogenase family.</text>
</comment>
<evidence type="ECO:0000256" key="13">
    <source>
        <dbReference type="ARBA" id="ARBA00022723"/>
    </source>
</evidence>
<dbReference type="STRING" id="643867.Ftrac_2862"/>
<evidence type="ECO:0000256" key="20">
    <source>
        <dbReference type="ARBA" id="ARBA00023053"/>
    </source>
</evidence>
<comment type="similarity">
    <text evidence="8">In the N-terminal section; belongs to the aspartokinase family.</text>
</comment>
<dbReference type="InterPro" id="IPR018042">
    <property type="entry name" value="Aspartate_kinase_CS"/>
</dbReference>
<dbReference type="GO" id="GO:0009086">
    <property type="term" value="P:methionine biosynthetic process"/>
    <property type="evidence" value="ECO:0007669"/>
    <property type="project" value="UniProtKB-KW"/>
</dbReference>
<dbReference type="NCBIfam" id="TIGR00657">
    <property type="entry name" value="asp_kinases"/>
    <property type="match status" value="1"/>
</dbReference>
<name>E4TSC2_MARTH</name>
<dbReference type="InterPro" id="IPR045865">
    <property type="entry name" value="ACT-like_dom_sf"/>
</dbReference>
<dbReference type="InterPro" id="IPR002912">
    <property type="entry name" value="ACT_dom"/>
</dbReference>
<evidence type="ECO:0000256" key="21">
    <source>
        <dbReference type="ARBA" id="ARBA00023154"/>
    </source>
</evidence>
<dbReference type="PROSITE" id="PS00324">
    <property type="entry name" value="ASPARTOKINASE"/>
    <property type="match status" value="1"/>
</dbReference>
<dbReference type="Pfam" id="PF00742">
    <property type="entry name" value="Homoserine_dh"/>
    <property type="match status" value="1"/>
</dbReference>
<dbReference type="SUPFAM" id="SSF51735">
    <property type="entry name" value="NAD(P)-binding Rossmann-fold domains"/>
    <property type="match status" value="1"/>
</dbReference>
<dbReference type="PIRSF" id="PIRSF000727">
    <property type="entry name" value="ThrA"/>
    <property type="match status" value="1"/>
</dbReference>
<dbReference type="InterPro" id="IPR049638">
    <property type="entry name" value="AK-HD"/>
</dbReference>
<dbReference type="PROSITE" id="PS01042">
    <property type="entry name" value="HOMOSER_DHGENASE"/>
    <property type="match status" value="1"/>
</dbReference>
<evidence type="ECO:0000256" key="1">
    <source>
        <dbReference type="ARBA" id="ARBA00001920"/>
    </source>
</evidence>
<comment type="pathway">
    <text evidence="6">Amino-acid biosynthesis; L-threonine biosynthesis; L-threonine from L-aspartate: step 1/5.</text>
</comment>
<dbReference type="NCBIfam" id="NF006959">
    <property type="entry name" value="PRK09436.1"/>
    <property type="match status" value="1"/>
</dbReference>
<keyword evidence="17" id="KW-0521">NADP</keyword>
<comment type="subunit">
    <text evidence="9">Homotetramer.</text>
</comment>
<evidence type="ECO:0000313" key="30">
    <source>
        <dbReference type="Proteomes" id="UP000008720"/>
    </source>
</evidence>
<evidence type="ECO:0000256" key="7">
    <source>
        <dbReference type="ARBA" id="ARBA00007952"/>
    </source>
</evidence>
<dbReference type="Gene3D" id="3.40.50.720">
    <property type="entry name" value="NAD(P)-binding Rossmann-like Domain"/>
    <property type="match status" value="1"/>
</dbReference>
<evidence type="ECO:0000256" key="14">
    <source>
        <dbReference type="ARBA" id="ARBA00022741"/>
    </source>
</evidence>
<dbReference type="Gene3D" id="1.20.120.1320">
    <property type="entry name" value="Aspartokinase, catalytic domain"/>
    <property type="match status" value="1"/>
</dbReference>
<dbReference type="InterPro" id="IPR054352">
    <property type="entry name" value="ACT_Aspartokinase"/>
</dbReference>
<dbReference type="InterPro" id="IPR019811">
    <property type="entry name" value="HDH_CS"/>
</dbReference>
<dbReference type="RefSeq" id="WP_013454982.1">
    <property type="nucleotide sequence ID" value="NC_014759.1"/>
</dbReference>
<dbReference type="PROSITE" id="PS51671">
    <property type="entry name" value="ACT"/>
    <property type="match status" value="1"/>
</dbReference>
<dbReference type="Proteomes" id="UP000008720">
    <property type="component" value="Chromosome"/>
</dbReference>
<evidence type="ECO:0000256" key="25">
    <source>
        <dbReference type="ARBA" id="ARBA00048561"/>
    </source>
</evidence>